<evidence type="ECO:0000259" key="2">
    <source>
        <dbReference type="Pfam" id="PF22600"/>
    </source>
</evidence>
<dbReference type="Pfam" id="PF22600">
    <property type="entry name" value="MTPAP-like_central"/>
    <property type="match status" value="1"/>
</dbReference>
<dbReference type="SUPFAM" id="SSF81301">
    <property type="entry name" value="Nucleotidyltransferase"/>
    <property type="match status" value="1"/>
</dbReference>
<keyword evidence="1" id="KW-0175">Coiled coil</keyword>
<evidence type="ECO:0000256" key="1">
    <source>
        <dbReference type="SAM" id="Coils"/>
    </source>
</evidence>
<feature type="domain" description="Poly(A) RNA polymerase mitochondrial-like central palm" evidence="2">
    <location>
        <begin position="210"/>
        <end position="281"/>
    </location>
</feature>
<dbReference type="Proteomes" id="UP001194696">
    <property type="component" value="Unassembled WGS sequence"/>
</dbReference>
<keyword evidence="4" id="KW-1185">Reference proteome</keyword>
<dbReference type="InterPro" id="IPR054708">
    <property type="entry name" value="MTPAP-like_central"/>
</dbReference>
<sequence>MKVHVDCRNEDGSNSIFPRDIAVHEERRPCGGYYEYRYDSDEWIQQYETIQYIPLQRFLGQEVEQFLFEYAVLVPRTYHNDIAILIQGLRDFVWPHKGSGGPRCWISNGMVAAKKFSRDYNAEKRVKWGEYQFNESSPQEVCIRQQQQRAEAAQPELDLVRQKEVERRRLERAAEERKQQQIKRQEEAARDHRNAIITDYMYKLETSQVARADRKNDVEKERQRLEDYLSSYFGDVVQVQLFGSLTSGLGCMTSDADFTLHFEFHNAPSIVVLADALHIIGCQSVTSISHA</sequence>
<organism evidence="3 4">
    <name type="scientific">Linnemannia gamsii</name>
    <dbReference type="NCBI Taxonomy" id="64522"/>
    <lineage>
        <taxon>Eukaryota</taxon>
        <taxon>Fungi</taxon>
        <taxon>Fungi incertae sedis</taxon>
        <taxon>Mucoromycota</taxon>
        <taxon>Mortierellomycotina</taxon>
        <taxon>Mortierellomycetes</taxon>
        <taxon>Mortierellales</taxon>
        <taxon>Mortierellaceae</taxon>
        <taxon>Linnemannia</taxon>
    </lineage>
</organism>
<gene>
    <name evidence="3" type="ORF">BGZ96_010880</name>
</gene>
<protein>
    <recommendedName>
        <fullName evidence="2">Poly(A) RNA polymerase mitochondrial-like central palm domain-containing protein</fullName>
    </recommendedName>
</protein>
<name>A0ABQ7JTT0_9FUNG</name>
<evidence type="ECO:0000313" key="3">
    <source>
        <dbReference type="EMBL" id="KAG0284775.1"/>
    </source>
</evidence>
<reference evidence="3 4" key="1">
    <citation type="journal article" date="2020" name="Fungal Divers.">
        <title>Resolving the Mortierellaceae phylogeny through synthesis of multi-gene phylogenetics and phylogenomics.</title>
        <authorList>
            <person name="Vandepol N."/>
            <person name="Liber J."/>
            <person name="Desiro A."/>
            <person name="Na H."/>
            <person name="Kennedy M."/>
            <person name="Barry K."/>
            <person name="Grigoriev I.V."/>
            <person name="Miller A.N."/>
            <person name="O'Donnell K."/>
            <person name="Stajich J.E."/>
            <person name="Bonito G."/>
        </authorList>
    </citation>
    <scope>NUCLEOTIDE SEQUENCE [LARGE SCALE GENOMIC DNA]</scope>
    <source>
        <strain evidence="3 4">AD045</strain>
    </source>
</reference>
<proteinExistence type="predicted"/>
<feature type="coiled-coil region" evidence="1">
    <location>
        <begin position="160"/>
        <end position="195"/>
    </location>
</feature>
<dbReference type="EMBL" id="JAAAIM010000733">
    <property type="protein sequence ID" value="KAG0284775.1"/>
    <property type="molecule type" value="Genomic_DNA"/>
</dbReference>
<dbReference type="InterPro" id="IPR043519">
    <property type="entry name" value="NT_sf"/>
</dbReference>
<comment type="caution">
    <text evidence="3">The sequence shown here is derived from an EMBL/GenBank/DDBJ whole genome shotgun (WGS) entry which is preliminary data.</text>
</comment>
<accession>A0ABQ7JTT0</accession>
<evidence type="ECO:0000313" key="4">
    <source>
        <dbReference type="Proteomes" id="UP001194696"/>
    </source>
</evidence>
<dbReference type="Gene3D" id="3.30.460.10">
    <property type="entry name" value="Beta Polymerase, domain 2"/>
    <property type="match status" value="1"/>
</dbReference>